<dbReference type="Gene3D" id="2.160.20.80">
    <property type="entry name" value="E3 ubiquitin-protein ligase SopA"/>
    <property type="match status" value="1"/>
</dbReference>
<evidence type="ECO:0000256" key="1">
    <source>
        <dbReference type="SAM" id="MobiDB-lite"/>
    </source>
</evidence>
<sequence length="469" mass="52023">MTWGRLGDRLHRAALLLAVVTVVVGGLGIAALTWWLLWWAFGAKAETPNQVDLTKIALSVAAGVGGAVALVVAYRRQRDLERGRFAELFGAAAKQLGDTDVAVRVAGVFAMAGVADEFSAPGRRQQCIDVLCGYLRLPYEPDDGANHLVSRKESRPDEDGSVERVYQYRQNDHEVRRTIVRVIAAHLRRSADISWSHCDFDFTGAVLEKAEFQSAVFAGRHTHFTGCRFLGPTSFEYTTFEGSHTTFRGAVFRDGAVTFDNALFGSARAEKVEIQALGTTFDEAVFESSASFEKCVFRGPRTSFLGARFAGPRTAFLEAKFRADRTCFERATLDGEHVTFHSAEFNGGQVVFAGAQFYAGMITFDEARFGAPNRLRGKGSRETDFRKAEFHGSLTFARTVLGGRSVDFTEADFFGEISFEHTRFAAGEIRFDRPKAWVGTHFDWDDNPIRKPTAVKPNPWPPTPTELRR</sequence>
<name>A0A6G9YLY3_9NOCA</name>
<dbReference type="RefSeq" id="WP_238846777.1">
    <property type="nucleotide sequence ID" value="NZ_CP046172.1"/>
</dbReference>
<keyword evidence="4" id="KW-1185">Reference proteome</keyword>
<dbReference type="AlphaFoldDB" id="A0A6G9YLY3"/>
<feature type="transmembrane region" description="Helical" evidence="2">
    <location>
        <begin position="12"/>
        <end position="36"/>
    </location>
</feature>
<dbReference type="KEGG" id="nah:F5544_32250"/>
<keyword evidence="2" id="KW-0812">Transmembrane</keyword>
<dbReference type="EMBL" id="CP046172">
    <property type="protein sequence ID" value="QIS14289.1"/>
    <property type="molecule type" value="Genomic_DNA"/>
</dbReference>
<feature type="region of interest" description="Disordered" evidence="1">
    <location>
        <begin position="448"/>
        <end position="469"/>
    </location>
</feature>
<feature type="transmembrane region" description="Helical" evidence="2">
    <location>
        <begin position="56"/>
        <end position="74"/>
    </location>
</feature>
<reference evidence="3 4" key="1">
    <citation type="journal article" date="2019" name="ACS Chem. Biol.">
        <title>Identification and Mobilization of a Cryptic Antibiotic Biosynthesis Gene Locus from a Human-Pathogenic Nocardia Isolate.</title>
        <authorList>
            <person name="Herisse M."/>
            <person name="Ishida K."/>
            <person name="Porter J.L."/>
            <person name="Howden B."/>
            <person name="Hertweck C."/>
            <person name="Stinear T.P."/>
            <person name="Pidot S.J."/>
        </authorList>
    </citation>
    <scope>NUCLEOTIDE SEQUENCE [LARGE SCALE GENOMIC DNA]</scope>
    <source>
        <strain evidence="3 4">AUSMDU00012717</strain>
    </source>
</reference>
<keyword evidence="2" id="KW-1133">Transmembrane helix</keyword>
<gene>
    <name evidence="3" type="ORF">F5544_32250</name>
</gene>
<dbReference type="Proteomes" id="UP000503540">
    <property type="component" value="Chromosome"/>
</dbReference>
<proteinExistence type="predicted"/>
<feature type="compositionally biased region" description="Pro residues" evidence="1">
    <location>
        <begin position="458"/>
        <end position="469"/>
    </location>
</feature>
<evidence type="ECO:0000256" key="2">
    <source>
        <dbReference type="SAM" id="Phobius"/>
    </source>
</evidence>
<keyword evidence="2" id="KW-0472">Membrane</keyword>
<protein>
    <submittedName>
        <fullName evidence="3">Pentapeptide repeat-containing protein</fullName>
    </submittedName>
</protein>
<organism evidence="3 4">
    <name type="scientific">Nocardia arthritidis</name>
    <dbReference type="NCBI Taxonomy" id="228602"/>
    <lineage>
        <taxon>Bacteria</taxon>
        <taxon>Bacillati</taxon>
        <taxon>Actinomycetota</taxon>
        <taxon>Actinomycetes</taxon>
        <taxon>Mycobacteriales</taxon>
        <taxon>Nocardiaceae</taxon>
        <taxon>Nocardia</taxon>
    </lineage>
</organism>
<evidence type="ECO:0000313" key="3">
    <source>
        <dbReference type="EMBL" id="QIS14289.1"/>
    </source>
</evidence>
<evidence type="ECO:0000313" key="4">
    <source>
        <dbReference type="Proteomes" id="UP000503540"/>
    </source>
</evidence>
<accession>A0A6G9YLY3</accession>